<dbReference type="Pfam" id="PF02133">
    <property type="entry name" value="Transp_cyt_pur"/>
    <property type="match status" value="1"/>
</dbReference>
<evidence type="ECO:0000256" key="2">
    <source>
        <dbReference type="ARBA" id="ARBA00008974"/>
    </source>
</evidence>
<dbReference type="InterPro" id="IPR045225">
    <property type="entry name" value="Uracil/uridine/allantoin_perm"/>
</dbReference>
<dbReference type="OrthoDB" id="9780088at2"/>
<comment type="similarity">
    <text evidence="2">Belongs to the purine-cytosine permease (2.A.39) family.</text>
</comment>
<gene>
    <name evidence="7" type="ORF">D7Z54_09420</name>
</gene>
<feature type="transmembrane region" description="Helical" evidence="6">
    <location>
        <begin position="385"/>
        <end position="405"/>
    </location>
</feature>
<feature type="transmembrane region" description="Helical" evidence="6">
    <location>
        <begin position="276"/>
        <end position="298"/>
    </location>
</feature>
<evidence type="ECO:0000256" key="4">
    <source>
        <dbReference type="ARBA" id="ARBA00022989"/>
    </source>
</evidence>
<evidence type="ECO:0000256" key="5">
    <source>
        <dbReference type="ARBA" id="ARBA00023136"/>
    </source>
</evidence>
<evidence type="ECO:0000256" key="6">
    <source>
        <dbReference type="SAM" id="Phobius"/>
    </source>
</evidence>
<keyword evidence="8" id="KW-1185">Reference proteome</keyword>
<keyword evidence="4 6" id="KW-1133">Transmembrane helix</keyword>
<sequence length="461" mass="51112">MQNQELAPILSEKERILGPKAYVAMWWGDTIMVGTFMLGSSLIPPFGDLNLFQAIAALLLANVIAALLFSLNGKVGWKHGIPMVVQLRSSFGPVGAKVPSLFRSIPALFWFGIQTWLGAEALNQIASSITGFDNVWIWFFGFQFLQIFLSAKGIKSIKWIEIIGSIIIMLGVIYLIFLFLSTFGLEVQNSTDIDGSWGIPLWMAMGVLIGQFAALLLNVSDYTRYFPRKKKTSTFVGAHLVGLVPPSILLPFIGMLGAAAVGIWNPVDVISEYIPSVTASIIVLFFIALAQVTTNLVANIMPPALVAMEFFKISWTKACVIIGITAIFTCPWWLMSDDYFTLFIAIVSAFLGPILGVMVSDFYLIHKRNYNVKKLYDKENLFRAFNGWNPAAIIAIIAGTCLSFINVDASWFLGGLPAAIVYYVLMKFWMVHHESYIREGMNQSFTETPEYSADSEEASGY</sequence>
<dbReference type="EMBL" id="RBVX01000007">
    <property type="protein sequence ID" value="RSL33529.1"/>
    <property type="molecule type" value="Genomic_DNA"/>
</dbReference>
<dbReference type="AlphaFoldDB" id="A0A428N5H2"/>
<feature type="transmembrane region" description="Helical" evidence="6">
    <location>
        <begin position="197"/>
        <end position="219"/>
    </location>
</feature>
<comment type="caution">
    <text evidence="7">The sequence shown here is derived from an EMBL/GenBank/DDBJ whole genome shotgun (WGS) entry which is preliminary data.</text>
</comment>
<dbReference type="Proteomes" id="UP000275076">
    <property type="component" value="Unassembled WGS sequence"/>
</dbReference>
<dbReference type="PANTHER" id="PTHR30618:SF0">
    <property type="entry name" value="PURINE-URACIL PERMEASE NCS1"/>
    <property type="match status" value="1"/>
</dbReference>
<dbReference type="RefSeq" id="WP_125555590.1">
    <property type="nucleotide sequence ID" value="NZ_RBVX01000007.1"/>
</dbReference>
<dbReference type="InterPro" id="IPR001248">
    <property type="entry name" value="Pur-cyt_permease"/>
</dbReference>
<protein>
    <submittedName>
        <fullName evidence="7">Transporter</fullName>
    </submittedName>
</protein>
<evidence type="ECO:0000313" key="7">
    <source>
        <dbReference type="EMBL" id="RSL33529.1"/>
    </source>
</evidence>
<comment type="subcellular location">
    <subcellularLocation>
        <location evidence="1">Membrane</location>
        <topology evidence="1">Multi-pass membrane protein</topology>
    </subcellularLocation>
</comment>
<feature type="transmembrane region" description="Helical" evidence="6">
    <location>
        <begin position="411"/>
        <end position="431"/>
    </location>
</feature>
<feature type="transmembrane region" description="Helical" evidence="6">
    <location>
        <begin position="49"/>
        <end position="69"/>
    </location>
</feature>
<feature type="transmembrane region" description="Helical" evidence="6">
    <location>
        <begin position="240"/>
        <end position="264"/>
    </location>
</feature>
<evidence type="ECO:0000313" key="8">
    <source>
        <dbReference type="Proteomes" id="UP000275076"/>
    </source>
</evidence>
<keyword evidence="5 6" id="KW-0472">Membrane</keyword>
<dbReference type="PANTHER" id="PTHR30618">
    <property type="entry name" value="NCS1 FAMILY PURINE/PYRIMIDINE TRANSPORTER"/>
    <property type="match status" value="1"/>
</dbReference>
<reference evidence="7 8" key="1">
    <citation type="submission" date="2018-10" db="EMBL/GenBank/DDBJ databases">
        <title>Draft genome sequence of Bacillus salarius IM0101, isolated from a hypersaline soil in Inner Mongolia, China.</title>
        <authorList>
            <person name="Yamprayoonswat W."/>
            <person name="Boonvisut S."/>
            <person name="Jumpathong W."/>
            <person name="Sittihan S."/>
            <person name="Ruangsuj P."/>
            <person name="Wanthongcharoen S."/>
            <person name="Thongpramul N."/>
            <person name="Pimmason S."/>
            <person name="Yu B."/>
            <person name="Yasawong M."/>
        </authorList>
    </citation>
    <scope>NUCLEOTIDE SEQUENCE [LARGE SCALE GENOMIC DNA]</scope>
    <source>
        <strain evidence="7 8">IM0101</strain>
    </source>
</reference>
<proteinExistence type="inferred from homology"/>
<feature type="transmembrane region" description="Helical" evidence="6">
    <location>
        <begin position="310"/>
        <end position="334"/>
    </location>
</feature>
<dbReference type="GO" id="GO:0015205">
    <property type="term" value="F:nucleobase transmembrane transporter activity"/>
    <property type="evidence" value="ECO:0007669"/>
    <property type="project" value="TreeGrafter"/>
</dbReference>
<evidence type="ECO:0000256" key="3">
    <source>
        <dbReference type="ARBA" id="ARBA00022692"/>
    </source>
</evidence>
<feature type="transmembrane region" description="Helical" evidence="6">
    <location>
        <begin position="166"/>
        <end position="185"/>
    </location>
</feature>
<accession>A0A428N5H2</accession>
<feature type="transmembrane region" description="Helical" evidence="6">
    <location>
        <begin position="21"/>
        <end position="43"/>
    </location>
</feature>
<keyword evidence="3 6" id="KW-0812">Transmembrane</keyword>
<organism evidence="7 8">
    <name type="scientific">Salibacterium salarium</name>
    <dbReference type="NCBI Taxonomy" id="284579"/>
    <lineage>
        <taxon>Bacteria</taxon>
        <taxon>Bacillati</taxon>
        <taxon>Bacillota</taxon>
        <taxon>Bacilli</taxon>
        <taxon>Bacillales</taxon>
        <taxon>Bacillaceae</taxon>
    </lineage>
</organism>
<dbReference type="CDD" id="cd10323">
    <property type="entry name" value="SLC-NCS1sbd"/>
    <property type="match status" value="1"/>
</dbReference>
<name>A0A428N5H2_9BACI</name>
<dbReference type="GO" id="GO:0005886">
    <property type="term" value="C:plasma membrane"/>
    <property type="evidence" value="ECO:0007669"/>
    <property type="project" value="TreeGrafter"/>
</dbReference>
<evidence type="ECO:0000256" key="1">
    <source>
        <dbReference type="ARBA" id="ARBA00004141"/>
    </source>
</evidence>
<dbReference type="Gene3D" id="1.10.4160.10">
    <property type="entry name" value="Hydantoin permease"/>
    <property type="match status" value="1"/>
</dbReference>
<feature type="transmembrane region" description="Helical" evidence="6">
    <location>
        <begin position="340"/>
        <end position="364"/>
    </location>
</feature>